<evidence type="ECO:0000313" key="1">
    <source>
        <dbReference type="EMBL" id="CAI9162435.1"/>
    </source>
</evidence>
<accession>A0ABN8YLI5</accession>
<dbReference type="Proteomes" id="UP001176941">
    <property type="component" value="Chromosome 20"/>
</dbReference>
<sequence>MARRPVGLSAQWLGSDNEAVRPTGLGSPIRGNARRESRKAALQRACNLGIKTRSGMRVLLPDGLCKLQQRIQLTGCHAY</sequence>
<gene>
    <name evidence="1" type="ORF">MRATA1EN1_LOCUS11397</name>
</gene>
<proteinExistence type="predicted"/>
<organism evidence="1 2">
    <name type="scientific">Rangifer tarandus platyrhynchus</name>
    <name type="common">Svalbard reindeer</name>
    <dbReference type="NCBI Taxonomy" id="3082113"/>
    <lineage>
        <taxon>Eukaryota</taxon>
        <taxon>Metazoa</taxon>
        <taxon>Chordata</taxon>
        <taxon>Craniata</taxon>
        <taxon>Vertebrata</taxon>
        <taxon>Euteleostomi</taxon>
        <taxon>Mammalia</taxon>
        <taxon>Eutheria</taxon>
        <taxon>Laurasiatheria</taxon>
        <taxon>Artiodactyla</taxon>
        <taxon>Ruminantia</taxon>
        <taxon>Pecora</taxon>
        <taxon>Cervidae</taxon>
        <taxon>Odocoileinae</taxon>
        <taxon>Rangifer</taxon>
    </lineage>
</organism>
<dbReference type="EMBL" id="OX459956">
    <property type="protein sequence ID" value="CAI9162435.1"/>
    <property type="molecule type" value="Genomic_DNA"/>
</dbReference>
<keyword evidence="2" id="KW-1185">Reference proteome</keyword>
<name>A0ABN8YLI5_RANTA</name>
<protein>
    <submittedName>
        <fullName evidence="1">Uncharacterized protein</fullName>
    </submittedName>
</protein>
<reference evidence="1" key="1">
    <citation type="submission" date="2023-04" db="EMBL/GenBank/DDBJ databases">
        <authorList>
            <consortium name="ELIXIR-Norway"/>
        </authorList>
    </citation>
    <scope>NUCLEOTIDE SEQUENCE [LARGE SCALE GENOMIC DNA]</scope>
</reference>
<evidence type="ECO:0000313" key="2">
    <source>
        <dbReference type="Proteomes" id="UP001176941"/>
    </source>
</evidence>